<gene>
    <name evidence="3" type="ORF">GCM10022210_01680</name>
</gene>
<dbReference type="PANTHER" id="PTHR30383">
    <property type="entry name" value="THIOESTERASE 1/PROTEASE 1/LYSOPHOSPHOLIPASE L1"/>
    <property type="match status" value="1"/>
</dbReference>
<evidence type="ECO:0000256" key="1">
    <source>
        <dbReference type="SAM" id="SignalP"/>
    </source>
</evidence>
<dbReference type="Proteomes" id="UP001500742">
    <property type="component" value="Unassembled WGS sequence"/>
</dbReference>
<reference evidence="4" key="1">
    <citation type="journal article" date="2019" name="Int. J. Syst. Evol. Microbiol.">
        <title>The Global Catalogue of Microorganisms (GCM) 10K type strain sequencing project: providing services to taxonomists for standard genome sequencing and annotation.</title>
        <authorList>
            <consortium name="The Broad Institute Genomics Platform"/>
            <consortium name="The Broad Institute Genome Sequencing Center for Infectious Disease"/>
            <person name="Wu L."/>
            <person name="Ma J."/>
        </authorList>
    </citation>
    <scope>NUCLEOTIDE SEQUENCE [LARGE SCALE GENOMIC DNA]</scope>
    <source>
        <strain evidence="4">JCM 16601</strain>
    </source>
</reference>
<dbReference type="InterPro" id="IPR036514">
    <property type="entry name" value="SGNH_hydro_sf"/>
</dbReference>
<keyword evidence="4" id="KW-1185">Reference proteome</keyword>
<organism evidence="3 4">
    <name type="scientific">Mucilaginibacter dorajii</name>
    <dbReference type="NCBI Taxonomy" id="692994"/>
    <lineage>
        <taxon>Bacteria</taxon>
        <taxon>Pseudomonadati</taxon>
        <taxon>Bacteroidota</taxon>
        <taxon>Sphingobacteriia</taxon>
        <taxon>Sphingobacteriales</taxon>
        <taxon>Sphingobacteriaceae</taxon>
        <taxon>Mucilaginibacter</taxon>
    </lineage>
</organism>
<feature type="signal peptide" evidence="1">
    <location>
        <begin position="1"/>
        <end position="27"/>
    </location>
</feature>
<dbReference type="SUPFAM" id="SSF52266">
    <property type="entry name" value="SGNH hydrolase"/>
    <property type="match status" value="1"/>
</dbReference>
<evidence type="ECO:0000313" key="3">
    <source>
        <dbReference type="EMBL" id="GAA3958077.1"/>
    </source>
</evidence>
<sequence length="281" mass="31799">MSMPTKSMKKIPLLLLAICLLSSFKHKDLTWVAIGDSISYLNDHLNETDNRLTRGYLTQVTEKLPYIHYINKGYNGWTSGGIANRIDSLGLTNADIYTVFLGTNDWWQGRPIGTFNDYKNNAGNNTIYGSFRIIINKLRTLNPEAKIVLIAPMQRVDFVYLFDKNNTAYGSYKPKNGQTLEAVCGAIDSIGQYEHIPVDNLYHNRALTLDKLVKFKRVKDPATGQYVNYQYPKFIDIPFNPATDEHPYPKEAMALTYDGLHPSDDGDAVIAKSLIGIFKKF</sequence>
<dbReference type="EMBL" id="BAAAZC010000002">
    <property type="protein sequence ID" value="GAA3958077.1"/>
    <property type="molecule type" value="Genomic_DNA"/>
</dbReference>
<feature type="domain" description="SGNH hydrolase-type esterase" evidence="2">
    <location>
        <begin position="33"/>
        <end position="201"/>
    </location>
</feature>
<keyword evidence="1" id="KW-0732">Signal</keyword>
<accession>A0ABP7P1C8</accession>
<comment type="caution">
    <text evidence="3">The sequence shown here is derived from an EMBL/GenBank/DDBJ whole genome shotgun (WGS) entry which is preliminary data.</text>
</comment>
<proteinExistence type="predicted"/>
<evidence type="ECO:0000313" key="4">
    <source>
        <dbReference type="Proteomes" id="UP001500742"/>
    </source>
</evidence>
<feature type="chain" id="PRO_5046847799" description="SGNH hydrolase-type esterase domain-containing protein" evidence="1">
    <location>
        <begin position="28"/>
        <end position="281"/>
    </location>
</feature>
<evidence type="ECO:0000259" key="2">
    <source>
        <dbReference type="Pfam" id="PF13472"/>
    </source>
</evidence>
<dbReference type="Gene3D" id="3.40.50.1110">
    <property type="entry name" value="SGNH hydrolase"/>
    <property type="match status" value="1"/>
</dbReference>
<dbReference type="InterPro" id="IPR051532">
    <property type="entry name" value="Ester_Hydrolysis_Enzymes"/>
</dbReference>
<name>A0ABP7P1C8_9SPHI</name>
<dbReference type="Pfam" id="PF13472">
    <property type="entry name" value="Lipase_GDSL_2"/>
    <property type="match status" value="1"/>
</dbReference>
<protein>
    <recommendedName>
        <fullName evidence="2">SGNH hydrolase-type esterase domain-containing protein</fullName>
    </recommendedName>
</protein>
<dbReference type="InterPro" id="IPR013830">
    <property type="entry name" value="SGNH_hydro"/>
</dbReference>
<dbReference type="CDD" id="cd00229">
    <property type="entry name" value="SGNH_hydrolase"/>
    <property type="match status" value="1"/>
</dbReference>